<sequence>MTHPMLHHVYAKTRKGHDEIVRPTFGLNTRQRRILAFVDGIKPLAALSGQFPVQEMEDIVFMLSGHDFIFLASAIPEEHASPRLPKNAVHCLRSANSLTLTHTPEKIHKAKEFMLETATIHLGILGRDIIQKIESADCAHSLACLAGQWTMALCASKTAARYAQLYLEQLKLILFEEQEQLSSSSCSEMSSWRHMNAL</sequence>
<gene>
    <name evidence="1" type="ORF">Q8A64_10835</name>
</gene>
<dbReference type="Proteomes" id="UP001225596">
    <property type="component" value="Unassembled WGS sequence"/>
</dbReference>
<name>A0ABU1BPH1_9BURK</name>
<evidence type="ECO:0000313" key="1">
    <source>
        <dbReference type="EMBL" id="MDQ9170905.1"/>
    </source>
</evidence>
<proteinExistence type="predicted"/>
<reference evidence="1 2" key="1">
    <citation type="submission" date="2023-08" db="EMBL/GenBank/DDBJ databases">
        <title>Oxalobacteraceae gen .nov., isolated from river sludge outside the plant.</title>
        <authorList>
            <person name="Zhao S.Y."/>
        </authorList>
    </citation>
    <scope>NUCLEOTIDE SEQUENCE [LARGE SCALE GENOMIC DNA]</scope>
    <source>
        <strain evidence="1 2">R-40</strain>
    </source>
</reference>
<evidence type="ECO:0000313" key="2">
    <source>
        <dbReference type="Proteomes" id="UP001225596"/>
    </source>
</evidence>
<keyword evidence="2" id="KW-1185">Reference proteome</keyword>
<accession>A0ABU1BPH1</accession>
<dbReference type="RefSeq" id="WP_338436843.1">
    <property type="nucleotide sequence ID" value="NZ_JAUYVH010000006.1"/>
</dbReference>
<comment type="caution">
    <text evidence="1">The sequence shown here is derived from an EMBL/GenBank/DDBJ whole genome shotgun (WGS) entry which is preliminary data.</text>
</comment>
<dbReference type="EMBL" id="JAUYVH010000006">
    <property type="protein sequence ID" value="MDQ9170905.1"/>
    <property type="molecule type" value="Genomic_DNA"/>
</dbReference>
<protein>
    <submittedName>
        <fullName evidence="1">Uncharacterized protein</fullName>
    </submittedName>
</protein>
<organism evidence="1 2">
    <name type="scientific">Keguizhuia sedimenti</name>
    <dbReference type="NCBI Taxonomy" id="3064264"/>
    <lineage>
        <taxon>Bacteria</taxon>
        <taxon>Pseudomonadati</taxon>
        <taxon>Pseudomonadota</taxon>
        <taxon>Betaproteobacteria</taxon>
        <taxon>Burkholderiales</taxon>
        <taxon>Oxalobacteraceae</taxon>
        <taxon>Keguizhuia</taxon>
    </lineage>
</organism>